<dbReference type="CDD" id="cd00156">
    <property type="entry name" value="REC"/>
    <property type="match status" value="1"/>
</dbReference>
<dbReference type="Pfam" id="PF25601">
    <property type="entry name" value="AAA_lid_14"/>
    <property type="match status" value="1"/>
</dbReference>
<accession>A0A934UQI3</accession>
<dbReference type="InterPro" id="IPR003593">
    <property type="entry name" value="AAA+_ATPase"/>
</dbReference>
<keyword evidence="2" id="KW-0067">ATP-binding</keyword>
<keyword evidence="5" id="KW-0804">Transcription</keyword>
<reference evidence="9" key="1">
    <citation type="submission" date="2020-12" db="EMBL/GenBank/DDBJ databases">
        <title>Ramlibacter sp. nov., isolated from a freshwater alga, Cryptomonas.</title>
        <authorList>
            <person name="Kim H.M."/>
            <person name="Jeon C.O."/>
        </authorList>
    </citation>
    <scope>NUCLEOTIDE SEQUENCE</scope>
    <source>
        <strain evidence="9">CrO1</strain>
    </source>
</reference>
<evidence type="ECO:0000256" key="3">
    <source>
        <dbReference type="ARBA" id="ARBA00023015"/>
    </source>
</evidence>
<dbReference type="Pfam" id="PF00158">
    <property type="entry name" value="Sigma54_activat"/>
    <property type="match status" value="1"/>
</dbReference>
<name>A0A934UQI3_9BURK</name>
<evidence type="ECO:0000256" key="4">
    <source>
        <dbReference type="ARBA" id="ARBA00023125"/>
    </source>
</evidence>
<dbReference type="GO" id="GO:0006355">
    <property type="term" value="P:regulation of DNA-templated transcription"/>
    <property type="evidence" value="ECO:0007669"/>
    <property type="project" value="InterPro"/>
</dbReference>
<dbReference type="SMART" id="SM00382">
    <property type="entry name" value="AAA"/>
    <property type="match status" value="1"/>
</dbReference>
<evidence type="ECO:0000259" key="8">
    <source>
        <dbReference type="PROSITE" id="PS50110"/>
    </source>
</evidence>
<dbReference type="AlphaFoldDB" id="A0A934UQI3"/>
<dbReference type="GO" id="GO:0005524">
    <property type="term" value="F:ATP binding"/>
    <property type="evidence" value="ECO:0007669"/>
    <property type="project" value="UniProtKB-KW"/>
</dbReference>
<evidence type="ECO:0000256" key="1">
    <source>
        <dbReference type="ARBA" id="ARBA00022741"/>
    </source>
</evidence>
<dbReference type="RefSeq" id="WP_200787105.1">
    <property type="nucleotide sequence ID" value="NZ_JAEDAO010000001.1"/>
</dbReference>
<feature type="domain" description="Sigma-54 factor interaction" evidence="7">
    <location>
        <begin position="141"/>
        <end position="369"/>
    </location>
</feature>
<keyword evidence="3" id="KW-0805">Transcription regulation</keyword>
<dbReference type="EMBL" id="JAEDAO010000001">
    <property type="protein sequence ID" value="MBK0392155.1"/>
    <property type="molecule type" value="Genomic_DNA"/>
</dbReference>
<keyword evidence="10" id="KW-1185">Reference proteome</keyword>
<dbReference type="PROSITE" id="PS00676">
    <property type="entry name" value="SIGMA54_INTERACT_2"/>
    <property type="match status" value="1"/>
</dbReference>
<evidence type="ECO:0000256" key="6">
    <source>
        <dbReference type="PROSITE-ProRule" id="PRU00169"/>
    </source>
</evidence>
<feature type="domain" description="Response regulatory" evidence="8">
    <location>
        <begin position="3"/>
        <end position="116"/>
    </location>
</feature>
<dbReference type="InterPro" id="IPR025662">
    <property type="entry name" value="Sigma_54_int_dom_ATP-bd_1"/>
</dbReference>
<dbReference type="GO" id="GO:0003677">
    <property type="term" value="F:DNA binding"/>
    <property type="evidence" value="ECO:0007669"/>
    <property type="project" value="UniProtKB-KW"/>
</dbReference>
<dbReference type="InterPro" id="IPR011006">
    <property type="entry name" value="CheY-like_superfamily"/>
</dbReference>
<dbReference type="InterPro" id="IPR058031">
    <property type="entry name" value="AAA_lid_NorR"/>
</dbReference>
<dbReference type="CDD" id="cd00009">
    <property type="entry name" value="AAA"/>
    <property type="match status" value="1"/>
</dbReference>
<protein>
    <submittedName>
        <fullName evidence="9">Sigma-54-dependent Fis family transcriptional regulator</fullName>
    </submittedName>
</protein>
<dbReference type="Gene3D" id="3.40.50.300">
    <property type="entry name" value="P-loop containing nucleotide triphosphate hydrolases"/>
    <property type="match status" value="1"/>
</dbReference>
<dbReference type="SUPFAM" id="SSF52172">
    <property type="entry name" value="CheY-like"/>
    <property type="match status" value="1"/>
</dbReference>
<evidence type="ECO:0000256" key="2">
    <source>
        <dbReference type="ARBA" id="ARBA00022840"/>
    </source>
</evidence>
<keyword evidence="1" id="KW-0547">Nucleotide-binding</keyword>
<organism evidence="9 10">
    <name type="scientific">Ramlibacter algicola</name>
    <dbReference type="NCBI Taxonomy" id="2795217"/>
    <lineage>
        <taxon>Bacteria</taxon>
        <taxon>Pseudomonadati</taxon>
        <taxon>Pseudomonadota</taxon>
        <taxon>Betaproteobacteria</taxon>
        <taxon>Burkholderiales</taxon>
        <taxon>Comamonadaceae</taxon>
        <taxon>Ramlibacter</taxon>
    </lineage>
</organism>
<proteinExistence type="predicted"/>
<dbReference type="Pfam" id="PF00072">
    <property type="entry name" value="Response_reg"/>
    <property type="match status" value="1"/>
</dbReference>
<evidence type="ECO:0000313" key="10">
    <source>
        <dbReference type="Proteomes" id="UP000617041"/>
    </source>
</evidence>
<evidence type="ECO:0000313" key="9">
    <source>
        <dbReference type="EMBL" id="MBK0392155.1"/>
    </source>
</evidence>
<dbReference type="Gene3D" id="1.10.10.60">
    <property type="entry name" value="Homeodomain-like"/>
    <property type="match status" value="1"/>
</dbReference>
<dbReference type="PROSITE" id="PS00688">
    <property type="entry name" value="SIGMA54_INTERACT_3"/>
    <property type="match status" value="1"/>
</dbReference>
<dbReference type="GO" id="GO:0000160">
    <property type="term" value="P:phosphorelay signal transduction system"/>
    <property type="evidence" value="ECO:0007669"/>
    <property type="project" value="InterPro"/>
</dbReference>
<dbReference type="SUPFAM" id="SSF52540">
    <property type="entry name" value="P-loop containing nucleoside triphosphate hydrolases"/>
    <property type="match status" value="1"/>
</dbReference>
<evidence type="ECO:0000256" key="5">
    <source>
        <dbReference type="ARBA" id="ARBA00023163"/>
    </source>
</evidence>
<feature type="modified residue" description="4-aspartylphosphate" evidence="6">
    <location>
        <position position="52"/>
    </location>
</feature>
<dbReference type="InterPro" id="IPR027417">
    <property type="entry name" value="P-loop_NTPase"/>
</dbReference>
<dbReference type="InterPro" id="IPR025943">
    <property type="entry name" value="Sigma_54_int_dom_ATP-bd_2"/>
</dbReference>
<dbReference type="InterPro" id="IPR001789">
    <property type="entry name" value="Sig_transdc_resp-reg_receiver"/>
</dbReference>
<dbReference type="Proteomes" id="UP000617041">
    <property type="component" value="Unassembled WGS sequence"/>
</dbReference>
<sequence>MGHALIVEDDADAARMVAQLVASHGFSAATAQSLGEARRQMALQQPDVVLLDLKLPDGDGMALLDDTDLLGDSDVVLMTGHASLETSIRALRAGAVDYLVKPVSPGQLQGILARVTKPAPDGTALRAVREQAERAGRFGHLVGRSAPMLQVYEQVARVAATSMAVFVTGESGTGKELVARSVHDMSKRRGKPFLAVNCGAISPNLIESEIFGHEKGSFTGAERQHHGFFERAHGGTLFLDEITEMAPALQVKLLRVLETGTFMRVGSTTPIATDVRIVTASNRDPLAAVADGRFREDLLYRLNVFPIELPPLRERKDDLPLLARHFLTEIHRREGTRRSLTPEALAQLAQHAWPGNVRELRNVLQRAWVMSDGPEITERWLPRAVTAPTAKASVPIPLGTPLAEVERLVAAATLDHFQQDAARAAAALGISPRTLAGKLKG</sequence>
<dbReference type="Gene3D" id="1.10.8.60">
    <property type="match status" value="1"/>
</dbReference>
<comment type="caution">
    <text evidence="9">The sequence shown here is derived from an EMBL/GenBank/DDBJ whole genome shotgun (WGS) entry which is preliminary data.</text>
</comment>
<dbReference type="InterPro" id="IPR002078">
    <property type="entry name" value="Sigma_54_int"/>
</dbReference>
<dbReference type="PROSITE" id="PS00675">
    <property type="entry name" value="SIGMA54_INTERACT_1"/>
    <property type="match status" value="1"/>
</dbReference>
<dbReference type="FunFam" id="3.40.50.300:FF:000006">
    <property type="entry name" value="DNA-binding transcriptional regulator NtrC"/>
    <property type="match status" value="1"/>
</dbReference>
<keyword evidence="6" id="KW-0597">Phosphoprotein</keyword>
<dbReference type="PROSITE" id="PS50045">
    <property type="entry name" value="SIGMA54_INTERACT_4"/>
    <property type="match status" value="1"/>
</dbReference>
<evidence type="ECO:0000259" key="7">
    <source>
        <dbReference type="PROSITE" id="PS50045"/>
    </source>
</evidence>
<keyword evidence="4" id="KW-0238">DNA-binding</keyword>
<dbReference type="PROSITE" id="PS50110">
    <property type="entry name" value="RESPONSE_REGULATORY"/>
    <property type="match status" value="1"/>
</dbReference>
<dbReference type="SMART" id="SM00448">
    <property type="entry name" value="REC"/>
    <property type="match status" value="1"/>
</dbReference>
<gene>
    <name evidence="9" type="ORF">I8E28_06095</name>
</gene>
<dbReference type="Gene3D" id="3.40.50.2300">
    <property type="match status" value="1"/>
</dbReference>
<dbReference type="PANTHER" id="PTHR32071">
    <property type="entry name" value="TRANSCRIPTIONAL REGULATORY PROTEIN"/>
    <property type="match status" value="1"/>
</dbReference>
<dbReference type="InterPro" id="IPR025944">
    <property type="entry name" value="Sigma_54_int_dom_CS"/>
</dbReference>